<reference evidence="3" key="1">
    <citation type="journal article" date="2014" name="Genome Announc.">
        <title>Draft genome sequence of Colletotrichum sublineola, a destructive pathogen of cultivated sorghum.</title>
        <authorList>
            <person name="Baroncelli R."/>
            <person name="Sanz-Martin J.M."/>
            <person name="Rech G.E."/>
            <person name="Sukno S.A."/>
            <person name="Thon M.R."/>
        </authorList>
    </citation>
    <scope>NUCLEOTIDE SEQUENCE [LARGE SCALE GENOMIC DNA]</scope>
    <source>
        <strain evidence="3">TX430BB</strain>
    </source>
</reference>
<accession>A0A066XI89</accession>
<evidence type="ECO:0000313" key="3">
    <source>
        <dbReference type="Proteomes" id="UP000027238"/>
    </source>
</evidence>
<sequence>MGTPVDNAQKPESHANTCNPHSRGEYPPQTSGGNIVILAAHKQGRGHAAECCPEDGEAETPGGLDGVGHGREDVVGAGQRQDDSRYEGEDLLHPPEVNC</sequence>
<feature type="region of interest" description="Disordered" evidence="1">
    <location>
        <begin position="1"/>
        <end position="99"/>
    </location>
</feature>
<protein>
    <submittedName>
        <fullName evidence="2">Uncharacterized protein</fullName>
    </submittedName>
</protein>
<keyword evidence="3" id="KW-1185">Reference proteome</keyword>
<organism evidence="2 3">
    <name type="scientific">Colletotrichum sublineola</name>
    <name type="common">Sorghum anthracnose fungus</name>
    <dbReference type="NCBI Taxonomy" id="1173701"/>
    <lineage>
        <taxon>Eukaryota</taxon>
        <taxon>Fungi</taxon>
        <taxon>Dikarya</taxon>
        <taxon>Ascomycota</taxon>
        <taxon>Pezizomycotina</taxon>
        <taxon>Sordariomycetes</taxon>
        <taxon>Hypocreomycetidae</taxon>
        <taxon>Glomerellales</taxon>
        <taxon>Glomerellaceae</taxon>
        <taxon>Colletotrichum</taxon>
        <taxon>Colletotrichum graminicola species complex</taxon>
    </lineage>
</organism>
<dbReference type="HOGENOM" id="CLU_2320257_0_0_1"/>
<feature type="compositionally biased region" description="Basic and acidic residues" evidence="1">
    <location>
        <begin position="68"/>
        <end position="93"/>
    </location>
</feature>
<name>A0A066XI89_COLSU</name>
<evidence type="ECO:0000313" key="2">
    <source>
        <dbReference type="EMBL" id="KDN67379.1"/>
    </source>
</evidence>
<dbReference type="EMBL" id="JMSE01000824">
    <property type="protein sequence ID" value="KDN67379.1"/>
    <property type="molecule type" value="Genomic_DNA"/>
</dbReference>
<comment type="caution">
    <text evidence="2">The sequence shown here is derived from an EMBL/GenBank/DDBJ whole genome shotgun (WGS) entry which is preliminary data.</text>
</comment>
<gene>
    <name evidence="2" type="ORF">CSUB01_01306</name>
</gene>
<proteinExistence type="predicted"/>
<dbReference type="AlphaFoldDB" id="A0A066XI89"/>
<dbReference type="Proteomes" id="UP000027238">
    <property type="component" value="Unassembled WGS sequence"/>
</dbReference>
<evidence type="ECO:0000256" key="1">
    <source>
        <dbReference type="SAM" id="MobiDB-lite"/>
    </source>
</evidence>